<reference evidence="8 9" key="1">
    <citation type="submission" date="2024-09" db="EMBL/GenBank/DDBJ databases">
        <title>Genome sequencing and assembly of Phytophthora oleae, isolate VK10A, causative agent of rot of olive drupes.</title>
        <authorList>
            <person name="Conti Taguali S."/>
            <person name="Riolo M."/>
            <person name="La Spada F."/>
            <person name="Cacciola S.O."/>
            <person name="Dionisio G."/>
        </authorList>
    </citation>
    <scope>NUCLEOTIDE SEQUENCE [LARGE SCALE GENOMIC DNA]</scope>
    <source>
        <strain evidence="8 9">VK10A</strain>
    </source>
</reference>
<dbReference type="Proteomes" id="UP001632037">
    <property type="component" value="Unassembled WGS sequence"/>
</dbReference>
<keyword evidence="1" id="KW-0313">Glucose metabolism</keyword>
<keyword evidence="3" id="KW-0119">Carbohydrate metabolism</keyword>
<dbReference type="GO" id="GO:0006006">
    <property type="term" value="P:glucose metabolic process"/>
    <property type="evidence" value="ECO:0007669"/>
    <property type="project" value="UniProtKB-KW"/>
</dbReference>
<proteinExistence type="predicted"/>
<dbReference type="SUPFAM" id="SSF55347">
    <property type="entry name" value="Glyceraldehyde-3-phosphate dehydrogenase-like, C-terminal domain"/>
    <property type="match status" value="1"/>
</dbReference>
<dbReference type="Gene3D" id="3.40.50.720">
    <property type="entry name" value="NAD(P)-binding Rossmann-like Domain"/>
    <property type="match status" value="1"/>
</dbReference>
<dbReference type="PRINTS" id="PR00079">
    <property type="entry name" value="G6PDHDRGNASE"/>
</dbReference>
<keyword evidence="2" id="KW-0521">NADP</keyword>
<comment type="caution">
    <text evidence="8">The sequence shown here is derived from an EMBL/GenBank/DDBJ whole genome shotgun (WGS) entry which is preliminary data.</text>
</comment>
<evidence type="ECO:0000313" key="9">
    <source>
        <dbReference type="Proteomes" id="UP001632037"/>
    </source>
</evidence>
<evidence type="ECO:0000259" key="7">
    <source>
        <dbReference type="Pfam" id="PF02781"/>
    </source>
</evidence>
<sequence length="595" mass="67363">MRLLSIVLAFLGVFGAATQLHHTAAILQSPREFPTDAESFHVVNVIVAGATGDLAAKYLWVALFRLALEGQSTFKRTFRFFAGASDTLERGSAWIETFFDKTFAERVCGAIGIEQGQASTAQIKCLEFLETEFKPNVEYAPLRTEGHYRNLGSRLMETNDQTEEGRIVYLAIPPQFFLQSCKMIHRHLRPARREIGSADPFLRVVVEKPFGRDLQSAHELATRLRALYKNEELYVMDHYAGKPVVHSLRNYFQINAAALHPIWNSQRIRDIHIEMTETSTLENRVHYFDSAGIIRDIVVNHLQLLLNVAVTPSFESSIFSASIPPNEFARKLHDAQLRFVKALKRPSLQTSKSFFVAQYDEYAVHYEDEMDKHIAQSNHFTPTAAMIELTSSLDAWKNTTFHLAAAKATAKRLLAITATFKDGLFSSIEAQACTFTVIIQRELNADFRHSHQIEWSCDIEKLLPELQIPVGWEYLSPDDHRILIPIEANGFEAAEWELGDEPSAYDILLREVARGSMEHFADLDEIEAAWALWTPVVNAAESMVSSDSETNEQHEADLSHGTERKHASYPAGTSPWKQFYHSRSQNVAPSPREEL</sequence>
<organism evidence="8 9">
    <name type="scientific">Phytophthora oleae</name>
    <dbReference type="NCBI Taxonomy" id="2107226"/>
    <lineage>
        <taxon>Eukaryota</taxon>
        <taxon>Sar</taxon>
        <taxon>Stramenopiles</taxon>
        <taxon>Oomycota</taxon>
        <taxon>Peronosporomycetes</taxon>
        <taxon>Peronosporales</taxon>
        <taxon>Peronosporaceae</taxon>
        <taxon>Phytophthora</taxon>
    </lineage>
</organism>
<name>A0ABD3FWQ2_9STRA</name>
<dbReference type="InterPro" id="IPR022674">
    <property type="entry name" value="G6P_DH_NAD-bd"/>
</dbReference>
<evidence type="ECO:0000256" key="4">
    <source>
        <dbReference type="SAM" id="MobiDB-lite"/>
    </source>
</evidence>
<feature type="region of interest" description="Disordered" evidence="4">
    <location>
        <begin position="543"/>
        <end position="595"/>
    </location>
</feature>
<protein>
    <recommendedName>
        <fullName evidence="10">Glucose-6-phosphate 1-dehydrogenase</fullName>
    </recommendedName>
</protein>
<gene>
    <name evidence="8" type="ORF">V7S43_005790</name>
</gene>
<keyword evidence="9" id="KW-1185">Reference proteome</keyword>
<dbReference type="Pfam" id="PF02781">
    <property type="entry name" value="G6PD_C"/>
    <property type="match status" value="1"/>
</dbReference>
<evidence type="ECO:0000256" key="5">
    <source>
        <dbReference type="SAM" id="SignalP"/>
    </source>
</evidence>
<evidence type="ECO:0000256" key="3">
    <source>
        <dbReference type="ARBA" id="ARBA00023277"/>
    </source>
</evidence>
<dbReference type="PANTHER" id="PTHR23429">
    <property type="entry name" value="GLUCOSE-6-PHOSPHATE 1-DEHYDROGENASE G6PD"/>
    <property type="match status" value="1"/>
</dbReference>
<evidence type="ECO:0000313" key="8">
    <source>
        <dbReference type="EMBL" id="KAL3669394.1"/>
    </source>
</evidence>
<dbReference type="Gene3D" id="3.30.360.10">
    <property type="entry name" value="Dihydrodipicolinate Reductase, domain 2"/>
    <property type="match status" value="1"/>
</dbReference>
<evidence type="ECO:0000259" key="6">
    <source>
        <dbReference type="Pfam" id="PF00479"/>
    </source>
</evidence>
<feature type="chain" id="PRO_5044893626" description="Glucose-6-phosphate 1-dehydrogenase" evidence="5">
    <location>
        <begin position="20"/>
        <end position="595"/>
    </location>
</feature>
<dbReference type="SUPFAM" id="SSF51735">
    <property type="entry name" value="NAD(P)-binding Rossmann-fold domains"/>
    <property type="match status" value="1"/>
</dbReference>
<evidence type="ECO:0000256" key="2">
    <source>
        <dbReference type="ARBA" id="ARBA00022857"/>
    </source>
</evidence>
<feature type="domain" description="Glucose-6-phosphate dehydrogenase C-terminal" evidence="7">
    <location>
        <begin position="257"/>
        <end position="543"/>
    </location>
</feature>
<dbReference type="Pfam" id="PF00479">
    <property type="entry name" value="G6PD_N"/>
    <property type="match status" value="1"/>
</dbReference>
<dbReference type="EMBL" id="JBIMZQ010000009">
    <property type="protein sequence ID" value="KAL3669394.1"/>
    <property type="molecule type" value="Genomic_DNA"/>
</dbReference>
<feature type="domain" description="Glucose-6-phosphate dehydrogenase NAD-binding" evidence="6">
    <location>
        <begin position="46"/>
        <end position="246"/>
    </location>
</feature>
<evidence type="ECO:0000256" key="1">
    <source>
        <dbReference type="ARBA" id="ARBA00022526"/>
    </source>
</evidence>
<dbReference type="InterPro" id="IPR001282">
    <property type="entry name" value="G6P_DH"/>
</dbReference>
<evidence type="ECO:0008006" key="10">
    <source>
        <dbReference type="Google" id="ProtNLM"/>
    </source>
</evidence>
<dbReference type="InterPro" id="IPR036291">
    <property type="entry name" value="NAD(P)-bd_dom_sf"/>
</dbReference>
<keyword evidence="5" id="KW-0732">Signal</keyword>
<dbReference type="PANTHER" id="PTHR23429:SF7">
    <property type="entry name" value="GDH_6PGL ENDOPLASMIC BIFUNCTIONAL PROTEIN"/>
    <property type="match status" value="1"/>
</dbReference>
<dbReference type="AlphaFoldDB" id="A0ABD3FWQ2"/>
<accession>A0ABD3FWQ2</accession>
<dbReference type="InterPro" id="IPR022675">
    <property type="entry name" value="G6P_DH_C"/>
</dbReference>
<feature type="signal peptide" evidence="5">
    <location>
        <begin position="1"/>
        <end position="19"/>
    </location>
</feature>
<feature type="compositionally biased region" description="Basic and acidic residues" evidence="4">
    <location>
        <begin position="551"/>
        <end position="566"/>
    </location>
</feature>